<dbReference type="InterPro" id="IPR000340">
    <property type="entry name" value="Dual-sp_phosphatase_cat-dom"/>
</dbReference>
<dbReference type="InterPro" id="IPR000073">
    <property type="entry name" value="AB_hydrolase_1"/>
</dbReference>
<dbReference type="PANTHER" id="PTHR10367:SF25">
    <property type="entry name" value="DUAL SPECIFICITY PHOSPHATASE CATALYTIC DOMAIN PROTEIN (AFU_ORTHOLOGUE AFUA_1G03540)"/>
    <property type="match status" value="1"/>
</dbReference>
<accession>A0A1L0BJS6</accession>
<dbReference type="SUPFAM" id="SSF53474">
    <property type="entry name" value="alpha/beta-Hydrolases"/>
    <property type="match status" value="1"/>
</dbReference>
<evidence type="ECO:0000313" key="2">
    <source>
        <dbReference type="EMBL" id="SGZ51735.1"/>
    </source>
</evidence>
<reference evidence="2 3" key="1">
    <citation type="submission" date="2016-10" db="EMBL/GenBank/DDBJ databases">
        <authorList>
            <person name="de Groot N.N."/>
        </authorList>
    </citation>
    <scope>NUCLEOTIDE SEQUENCE [LARGE SCALE GENOMIC DNA]</scope>
    <source>
        <strain evidence="2 3">PYCC 4715</strain>
    </source>
</reference>
<gene>
    <name evidence="2" type="ORF">SAMEA4029009_CIC11G00000005929</name>
</gene>
<dbReference type="GO" id="GO:0004484">
    <property type="term" value="F:mRNA guanylyltransferase activity"/>
    <property type="evidence" value="ECO:0007669"/>
    <property type="project" value="TreeGrafter"/>
</dbReference>
<sequence>MLSEENSTENLTLQPSTPIGKESVLLSKVAAQQEKTATFGRKLWEFFKISVLHYPSDFEHYVRDVEPNDCTFVAKYSKVVTVDLRHCAKLSVDNVTLHGLHAVHPLINFAKEEPLAPEMLKEVDESPALMFIHGLGGQMSQFEPVMSLLAQCLEIYALDLPGFGDSRMDFSGTKSSFSEEEKQKISSSVRAMSWDDFSTENIVTIIVEFILQHIPPNKKIMLFGHSMGTHLLIKVATRLEKQKVEGLVLLSPPSLINDVSGEEAVKGGLSVFGMMRLFTYFPFLMNLFRVWDRLEGLLSKSVLRQVPKDSSIYVKLRQFRWNLDVDTNVVLRYANGFAKATYSDIVTAISNFNNVSSDTRIYEKTVLLGGLEDHVTPIKVLEDVHSFLLEYFQREVSKVTEVKNAGHSLLLLKPEFISGMILNHLELYFPERLHLSPAWVLKLKADISGDKWGLKNELKWLQTQGISFNIVRKSSKNWMAPLIGMKTLREGDSVHSPAKVEDIFYGAGATNGEKQVSGNLIAIVDISADIPPYSPKALKHIKYYKCATVSKVVPDHIAIRRFILLIDDILSSNTMENPLIAVHCHYGFNRTGFLICCYVVERLGWSVKEAVEGFKNAKPPGIKHRHFIDALYVRYES</sequence>
<dbReference type="PANTHER" id="PTHR10367">
    <property type="entry name" value="MRNA-CAPPING ENZYME"/>
    <property type="match status" value="1"/>
</dbReference>
<dbReference type="SUPFAM" id="SSF52799">
    <property type="entry name" value="(Phosphotyrosine protein) phosphatases II"/>
    <property type="match status" value="1"/>
</dbReference>
<dbReference type="Proteomes" id="UP000182259">
    <property type="component" value="Chromosome II"/>
</dbReference>
<proteinExistence type="predicted"/>
<evidence type="ECO:0000313" key="3">
    <source>
        <dbReference type="Proteomes" id="UP000182259"/>
    </source>
</evidence>
<organism evidence="2 3">
    <name type="scientific">Sungouiella intermedia</name>
    <dbReference type="NCBI Taxonomy" id="45354"/>
    <lineage>
        <taxon>Eukaryota</taxon>
        <taxon>Fungi</taxon>
        <taxon>Dikarya</taxon>
        <taxon>Ascomycota</taxon>
        <taxon>Saccharomycotina</taxon>
        <taxon>Pichiomycetes</taxon>
        <taxon>Metschnikowiaceae</taxon>
        <taxon>Sungouiella</taxon>
    </lineage>
</organism>
<dbReference type="InterPro" id="IPR016130">
    <property type="entry name" value="Tyr_Pase_AS"/>
</dbReference>
<evidence type="ECO:0000259" key="1">
    <source>
        <dbReference type="PROSITE" id="PS50056"/>
    </source>
</evidence>
<dbReference type="Gene3D" id="3.40.50.1820">
    <property type="entry name" value="alpha/beta hydrolase"/>
    <property type="match status" value="1"/>
</dbReference>
<dbReference type="InterPro" id="IPR051029">
    <property type="entry name" value="mRNA_Capping_Enz/RNA_Phosphat"/>
</dbReference>
<feature type="domain" description="Tyrosine specific protein phosphatases" evidence="1">
    <location>
        <begin position="560"/>
        <end position="619"/>
    </location>
</feature>
<dbReference type="Gene3D" id="3.90.190.10">
    <property type="entry name" value="Protein tyrosine phosphatase superfamily"/>
    <property type="match status" value="1"/>
</dbReference>
<dbReference type="InterPro" id="IPR000387">
    <property type="entry name" value="Tyr_Pase_dom"/>
</dbReference>
<dbReference type="InterPro" id="IPR029021">
    <property type="entry name" value="Prot-tyrosine_phosphatase-like"/>
</dbReference>
<dbReference type="PROSITE" id="PS00383">
    <property type="entry name" value="TYR_PHOSPHATASE_1"/>
    <property type="match status" value="1"/>
</dbReference>
<dbReference type="GO" id="GO:0006370">
    <property type="term" value="P:7-methylguanosine mRNA capping"/>
    <property type="evidence" value="ECO:0007669"/>
    <property type="project" value="TreeGrafter"/>
</dbReference>
<dbReference type="Pfam" id="PF00782">
    <property type="entry name" value="DSPc"/>
    <property type="match status" value="1"/>
</dbReference>
<dbReference type="AlphaFoldDB" id="A0A1L0BJS6"/>
<name>A0A1L0BJS6_9ASCO</name>
<protein>
    <submittedName>
        <fullName evidence="2">CIC11C00000005929</fullName>
    </submittedName>
</protein>
<dbReference type="InterPro" id="IPR029058">
    <property type="entry name" value="AB_hydrolase_fold"/>
</dbReference>
<dbReference type="Pfam" id="PF00561">
    <property type="entry name" value="Abhydrolase_1"/>
    <property type="match status" value="1"/>
</dbReference>
<dbReference type="EMBL" id="LT635765">
    <property type="protein sequence ID" value="SGZ51735.1"/>
    <property type="molecule type" value="Genomic_DNA"/>
</dbReference>
<dbReference type="PROSITE" id="PS50056">
    <property type="entry name" value="TYR_PHOSPHATASE_2"/>
    <property type="match status" value="1"/>
</dbReference>